<evidence type="ECO:0000256" key="1">
    <source>
        <dbReference type="ARBA" id="ARBA00004651"/>
    </source>
</evidence>
<evidence type="ECO:0000313" key="9">
    <source>
        <dbReference type="Proteomes" id="UP001207337"/>
    </source>
</evidence>
<feature type="domain" description="SSD" evidence="7">
    <location>
        <begin position="302"/>
        <end position="430"/>
    </location>
</feature>
<sequence>MLESLFEYLKPAIRFCIRFPSIVLGTGFLLAAVGLLLALNLRIDNDFSKLLPESYPSVQSLEKLREQVGTPNEVAVIINSTSFELNKEFAQRLIPEVMKMKNRSDDSPYFSRVLFRKETDFLKSNALWFATDQELSLIESYLDEEIELARMRANPFYFELDDDTAASDSLGTELQQAYDELIGSEYPISADSLTMAVRFYPAGSQTDIRYIRELYEDLKLLTTRLAKEFGQEDLNLVLAGRLLRSLIEIDSIYLDVRDSFWAGTIMLLLLVMGYFFYKNYHIRTGGVHSLKVFVSELFRLPVTALIMAVPLIVSLCWTFGITWLTFETLNIMTSTLGLLLFGMGIDFGIHFYARYIEERGEGNPIEKAIETTFMTTGQAIASVGITTSVAFFILMIADFKGFSEFGAIAGIGLLFSIFSMIFLLPALIILLEKMGFLKTLMSVNTFQKKDNNSLSKPDIDRRILATGVILICLAATVLSGWHARGLDFEYDFGKLEPVYESYNIVAQEARKVYSDRKTRNAAYIIADNPEDAIELRNVLLERISSDTLTSTIESAEIFQDRYPFSDAEQQQKLARIEGVRDRLDDSFLRTSDSEQLHRLKRAASTVESIHLEQVPDFLLEPFTAKDGSIGNLVIIYPSVPLSDGRNSMNFADDLSNIELSNGKIYNAASTSIVASDMLRLMIHETPRMVAITLTFIILIKLIIFRSVKWMVLALFPLAASFLWLFGFMEIAGWKLNFYNIVVLPTILGIGDDSGIHIIHRYLEEGRGSIYKVIRSTGEHVTVSSLTTMLGFAGLLFSTHPGMRSIGELAVAGIGLMLFASLVLLPSILYILERWNKIRIR</sequence>
<feature type="transmembrane region" description="Helical" evidence="6">
    <location>
        <begin position="331"/>
        <end position="353"/>
    </location>
</feature>
<dbReference type="InterPro" id="IPR000731">
    <property type="entry name" value="SSD"/>
</dbReference>
<keyword evidence="2" id="KW-1003">Cell membrane</keyword>
<evidence type="ECO:0000259" key="7">
    <source>
        <dbReference type="PROSITE" id="PS50156"/>
    </source>
</evidence>
<feature type="transmembrane region" description="Helical" evidence="6">
    <location>
        <begin position="711"/>
        <end position="731"/>
    </location>
</feature>
<dbReference type="SUPFAM" id="SSF82866">
    <property type="entry name" value="Multidrug efflux transporter AcrB transmembrane domain"/>
    <property type="match status" value="2"/>
</dbReference>
<keyword evidence="3 6" id="KW-0812">Transmembrane</keyword>
<feature type="transmembrane region" description="Helical" evidence="6">
    <location>
        <begin position="298"/>
        <end position="325"/>
    </location>
</feature>
<feature type="transmembrane region" description="Helical" evidence="6">
    <location>
        <begin position="685"/>
        <end position="704"/>
    </location>
</feature>
<dbReference type="Pfam" id="PF03176">
    <property type="entry name" value="MMPL"/>
    <property type="match status" value="2"/>
</dbReference>
<evidence type="ECO:0000256" key="2">
    <source>
        <dbReference type="ARBA" id="ARBA00022475"/>
    </source>
</evidence>
<dbReference type="InterPro" id="IPR050545">
    <property type="entry name" value="Mycobact_MmpL"/>
</dbReference>
<keyword evidence="5 6" id="KW-0472">Membrane</keyword>
<feature type="transmembrane region" description="Helical" evidence="6">
    <location>
        <begin position="808"/>
        <end position="831"/>
    </location>
</feature>
<feature type="transmembrane region" description="Helical" evidence="6">
    <location>
        <begin position="737"/>
        <end position="758"/>
    </location>
</feature>
<feature type="transmembrane region" description="Helical" evidence="6">
    <location>
        <begin position="779"/>
        <end position="796"/>
    </location>
</feature>
<dbReference type="PANTHER" id="PTHR33406:SF13">
    <property type="entry name" value="MEMBRANE PROTEIN YDFJ"/>
    <property type="match status" value="1"/>
</dbReference>
<reference evidence="8 9" key="1">
    <citation type="submission" date="2021-11" db="EMBL/GenBank/DDBJ databases">
        <title>Aliifidinibius sp. nov., a new bacterium isolated from saline soil.</title>
        <authorList>
            <person name="Galisteo C."/>
            <person name="De La Haba R."/>
            <person name="Sanchez-Porro C."/>
            <person name="Ventosa A."/>
        </authorList>
    </citation>
    <scope>NUCLEOTIDE SEQUENCE [LARGE SCALE GENOMIC DNA]</scope>
    <source>
        <strain evidence="8 9">KACC 190600</strain>
    </source>
</reference>
<gene>
    <name evidence="8" type="ORF">LQ318_00820</name>
</gene>
<dbReference type="PANTHER" id="PTHR33406">
    <property type="entry name" value="MEMBRANE PROTEIN MJ1562-RELATED"/>
    <property type="match status" value="1"/>
</dbReference>
<feature type="transmembrane region" description="Helical" evidence="6">
    <location>
        <begin position="21"/>
        <end position="41"/>
    </location>
</feature>
<evidence type="ECO:0000256" key="4">
    <source>
        <dbReference type="ARBA" id="ARBA00022989"/>
    </source>
</evidence>
<feature type="transmembrane region" description="Helical" evidence="6">
    <location>
        <begin position="373"/>
        <end position="396"/>
    </location>
</feature>
<organism evidence="8 9">
    <name type="scientific">Fodinibius salicampi</name>
    <dbReference type="NCBI Taxonomy" id="1920655"/>
    <lineage>
        <taxon>Bacteria</taxon>
        <taxon>Pseudomonadati</taxon>
        <taxon>Balneolota</taxon>
        <taxon>Balneolia</taxon>
        <taxon>Balneolales</taxon>
        <taxon>Balneolaceae</taxon>
        <taxon>Fodinibius</taxon>
    </lineage>
</organism>
<evidence type="ECO:0000313" key="8">
    <source>
        <dbReference type="EMBL" id="MCW9711431.1"/>
    </source>
</evidence>
<feature type="transmembrane region" description="Helical" evidence="6">
    <location>
        <begin position="260"/>
        <end position="277"/>
    </location>
</feature>
<comment type="caution">
    <text evidence="8">The sequence shown here is derived from an EMBL/GenBank/DDBJ whole genome shotgun (WGS) entry which is preliminary data.</text>
</comment>
<evidence type="ECO:0000256" key="3">
    <source>
        <dbReference type="ARBA" id="ARBA00022692"/>
    </source>
</evidence>
<dbReference type="RefSeq" id="WP_265786640.1">
    <property type="nucleotide sequence ID" value="NZ_BAABRS010000001.1"/>
</dbReference>
<name>A0ABT3PU96_9BACT</name>
<proteinExistence type="predicted"/>
<feature type="transmembrane region" description="Helical" evidence="6">
    <location>
        <begin position="463"/>
        <end position="483"/>
    </location>
</feature>
<keyword evidence="9" id="KW-1185">Reference proteome</keyword>
<dbReference type="EMBL" id="JAJNDC010000001">
    <property type="protein sequence ID" value="MCW9711431.1"/>
    <property type="molecule type" value="Genomic_DNA"/>
</dbReference>
<dbReference type="PROSITE" id="PS50156">
    <property type="entry name" value="SSD"/>
    <property type="match status" value="1"/>
</dbReference>
<evidence type="ECO:0000256" key="5">
    <source>
        <dbReference type="ARBA" id="ARBA00023136"/>
    </source>
</evidence>
<feature type="transmembrane region" description="Helical" evidence="6">
    <location>
        <begin position="408"/>
        <end position="431"/>
    </location>
</feature>
<comment type="subcellular location">
    <subcellularLocation>
        <location evidence="1">Cell membrane</location>
        <topology evidence="1">Multi-pass membrane protein</topology>
    </subcellularLocation>
</comment>
<dbReference type="Gene3D" id="1.20.1640.10">
    <property type="entry name" value="Multidrug efflux transporter AcrB transmembrane domain"/>
    <property type="match status" value="2"/>
</dbReference>
<dbReference type="InterPro" id="IPR004869">
    <property type="entry name" value="MMPL_dom"/>
</dbReference>
<accession>A0ABT3PU96</accession>
<protein>
    <submittedName>
        <fullName evidence="8">MMPL family transporter</fullName>
    </submittedName>
</protein>
<dbReference type="Proteomes" id="UP001207337">
    <property type="component" value="Unassembled WGS sequence"/>
</dbReference>
<keyword evidence="4 6" id="KW-1133">Transmembrane helix</keyword>
<evidence type="ECO:0000256" key="6">
    <source>
        <dbReference type="SAM" id="Phobius"/>
    </source>
</evidence>